<reference evidence="2" key="2">
    <citation type="submission" date="2025-09" db="UniProtKB">
        <authorList>
            <consortium name="Ensembl"/>
        </authorList>
    </citation>
    <scope>IDENTIFICATION</scope>
</reference>
<reference evidence="2" key="1">
    <citation type="submission" date="2025-08" db="UniProtKB">
        <authorList>
            <consortium name="Ensembl"/>
        </authorList>
    </citation>
    <scope>IDENTIFICATION</scope>
</reference>
<protein>
    <recommendedName>
        <fullName evidence="1">HAT C-terminal dimerisation domain-containing protein</fullName>
    </recommendedName>
</protein>
<dbReference type="InterPro" id="IPR012337">
    <property type="entry name" value="RNaseH-like_sf"/>
</dbReference>
<dbReference type="Ensembl" id="ENSSGRT00000112317.1">
    <property type="protein sequence ID" value="ENSSGRP00000105671.1"/>
    <property type="gene ID" value="ENSSGRG00000052293.1"/>
</dbReference>
<evidence type="ECO:0000313" key="2">
    <source>
        <dbReference type="Ensembl" id="ENSSGRP00000105671.1"/>
    </source>
</evidence>
<feature type="domain" description="HAT C-terminal dimerisation" evidence="1">
    <location>
        <begin position="202"/>
        <end position="256"/>
    </location>
</feature>
<accession>A0A672STT8</accession>
<name>A0A672STT8_SINGR</name>
<dbReference type="InParanoid" id="A0A672STT8"/>
<dbReference type="PANTHER" id="PTHR46289:SF14">
    <property type="entry name" value="DUF4371 DOMAIN-CONTAINING PROTEIN"/>
    <property type="match status" value="1"/>
</dbReference>
<dbReference type="Pfam" id="PF05699">
    <property type="entry name" value="Dimer_Tnp_hAT"/>
    <property type="match status" value="1"/>
</dbReference>
<organism evidence="2 3">
    <name type="scientific">Sinocyclocheilus grahami</name>
    <name type="common">Dianchi golden-line fish</name>
    <name type="synonym">Barbus grahami</name>
    <dbReference type="NCBI Taxonomy" id="75366"/>
    <lineage>
        <taxon>Eukaryota</taxon>
        <taxon>Metazoa</taxon>
        <taxon>Chordata</taxon>
        <taxon>Craniata</taxon>
        <taxon>Vertebrata</taxon>
        <taxon>Euteleostomi</taxon>
        <taxon>Actinopterygii</taxon>
        <taxon>Neopterygii</taxon>
        <taxon>Teleostei</taxon>
        <taxon>Ostariophysi</taxon>
        <taxon>Cypriniformes</taxon>
        <taxon>Cyprinidae</taxon>
        <taxon>Cyprininae</taxon>
        <taxon>Sinocyclocheilus</taxon>
    </lineage>
</organism>
<dbReference type="Proteomes" id="UP000472262">
    <property type="component" value="Unassembled WGS sequence"/>
</dbReference>
<evidence type="ECO:0000313" key="3">
    <source>
        <dbReference type="Proteomes" id="UP000472262"/>
    </source>
</evidence>
<dbReference type="SUPFAM" id="SSF53098">
    <property type="entry name" value="Ribonuclease H-like"/>
    <property type="match status" value="1"/>
</dbReference>
<sequence>MVNHQAFHDTQKQLGLENSEFVQLSKTRWECQLNSVKAVLENLTALLRCLEKVATPIAIGLLSRLSSSEETAEQLYKETKVICESNNISEILSGPRRKQRRMNNYAVDSTLSTRAPCDTGNQLKHHLLFSGVGEKLMKGIQACNPAADDFLTEESLNLIAAHYKIQLCKEEILVAKQFLAKKKKEGAVSDMASAYKLLDPDMFPTLSLVFQAALTIPVSRSSCERSFSALRRLHTWLRRTMGQKRLNHLAVLSIEKGILSTINTSMVIDRFAQVKQDTSSKTEESYER</sequence>
<dbReference type="InterPro" id="IPR008906">
    <property type="entry name" value="HATC_C_dom"/>
</dbReference>
<proteinExistence type="predicted"/>
<evidence type="ECO:0000259" key="1">
    <source>
        <dbReference type="Pfam" id="PF05699"/>
    </source>
</evidence>
<dbReference type="AlphaFoldDB" id="A0A672STT8"/>
<dbReference type="InterPro" id="IPR052958">
    <property type="entry name" value="IFN-induced_PKR_regulator"/>
</dbReference>
<dbReference type="GO" id="GO:0046983">
    <property type="term" value="F:protein dimerization activity"/>
    <property type="evidence" value="ECO:0007669"/>
    <property type="project" value="InterPro"/>
</dbReference>
<keyword evidence="3" id="KW-1185">Reference proteome</keyword>
<dbReference type="PANTHER" id="PTHR46289">
    <property type="entry name" value="52 KDA REPRESSOR OF THE INHIBITOR OF THE PROTEIN KINASE-LIKE PROTEIN-RELATED"/>
    <property type="match status" value="1"/>
</dbReference>